<gene>
    <name evidence="1" type="ORF">J2X98_003173</name>
</gene>
<dbReference type="Proteomes" id="UP001226577">
    <property type="component" value="Unassembled WGS sequence"/>
</dbReference>
<evidence type="ECO:0000313" key="1">
    <source>
        <dbReference type="EMBL" id="MDP9889562.1"/>
    </source>
</evidence>
<sequence>MNLPWEDLAEVSPTARLAGLEDGSYRSGAAAEQRTAGLLAPLERAG</sequence>
<comment type="caution">
    <text evidence="1">The sequence shown here is derived from an EMBL/GenBank/DDBJ whole genome shotgun (WGS) entry which is preliminary data.</text>
</comment>
<dbReference type="EMBL" id="JAUSRE010000017">
    <property type="protein sequence ID" value="MDP9889562.1"/>
    <property type="molecule type" value="Genomic_DNA"/>
</dbReference>
<name>A0ABT9RWE9_9MICC</name>
<evidence type="ECO:0000313" key="2">
    <source>
        <dbReference type="Proteomes" id="UP001226577"/>
    </source>
</evidence>
<accession>A0ABT9RWE9</accession>
<organism evidence="1 2">
    <name type="scientific">Pseudarthrobacter enclensis</name>
    <dbReference type="NCBI Taxonomy" id="993070"/>
    <lineage>
        <taxon>Bacteria</taxon>
        <taxon>Bacillati</taxon>
        <taxon>Actinomycetota</taxon>
        <taxon>Actinomycetes</taxon>
        <taxon>Micrococcales</taxon>
        <taxon>Micrococcaceae</taxon>
        <taxon>Pseudarthrobacter</taxon>
    </lineage>
</organism>
<keyword evidence="2" id="KW-1185">Reference proteome</keyword>
<proteinExistence type="predicted"/>
<reference evidence="1 2" key="1">
    <citation type="submission" date="2023-07" db="EMBL/GenBank/DDBJ databases">
        <title>Sorghum-associated microbial communities from plants grown in Nebraska, USA.</title>
        <authorList>
            <person name="Schachtman D."/>
        </authorList>
    </citation>
    <scope>NUCLEOTIDE SEQUENCE [LARGE SCALE GENOMIC DNA]</scope>
    <source>
        <strain evidence="1 2">CC222</strain>
    </source>
</reference>
<protein>
    <submittedName>
        <fullName evidence="1">Uncharacterized protein</fullName>
    </submittedName>
</protein>